<dbReference type="Proteomes" id="UP000481852">
    <property type="component" value="Unassembled WGS sequence"/>
</dbReference>
<dbReference type="InterPro" id="IPR031564">
    <property type="entry name" value="Flp1-like"/>
</dbReference>
<evidence type="ECO:0000256" key="1">
    <source>
        <dbReference type="SAM" id="Phobius"/>
    </source>
</evidence>
<keyword evidence="4" id="KW-1185">Reference proteome</keyword>
<dbReference type="AlphaFoldDB" id="A0A6L5X833"/>
<name>A0A6L5X833_9FIRM</name>
<accession>A0A6L5X833</accession>
<sequence length="70" mass="7765">MNRLAAHLTHFSSLAHSAARDFIQDEDGVTVVEIILVLVVLISLVVIFRKQLTNIVKDILDRAARDARGV</sequence>
<proteinExistence type="predicted"/>
<dbReference type="EMBL" id="VULZ01000007">
    <property type="protein sequence ID" value="MSS14994.1"/>
    <property type="molecule type" value="Genomic_DNA"/>
</dbReference>
<reference evidence="3 4" key="1">
    <citation type="submission" date="2019-08" db="EMBL/GenBank/DDBJ databases">
        <title>In-depth cultivation of the pig gut microbiome towards novel bacterial diversity and tailored functional studies.</title>
        <authorList>
            <person name="Wylensek D."/>
            <person name="Hitch T.C.A."/>
            <person name="Clavel T."/>
        </authorList>
    </citation>
    <scope>NUCLEOTIDE SEQUENCE [LARGE SCALE GENOMIC DNA]</scope>
    <source>
        <strain evidence="3 4">Oil+RF-744-WCA-WT-11</strain>
    </source>
</reference>
<gene>
    <name evidence="3" type="ORF">FYJ35_08040</name>
</gene>
<keyword evidence="1" id="KW-1133">Transmembrane helix</keyword>
<organism evidence="3 4">
    <name type="scientific">Porcincola intestinalis</name>
    <dbReference type="NCBI Taxonomy" id="2606632"/>
    <lineage>
        <taxon>Bacteria</taxon>
        <taxon>Bacillati</taxon>
        <taxon>Bacillota</taxon>
        <taxon>Clostridia</taxon>
        <taxon>Lachnospirales</taxon>
        <taxon>Lachnospiraceae</taxon>
        <taxon>Porcincola</taxon>
    </lineage>
</organism>
<evidence type="ECO:0000259" key="2">
    <source>
        <dbReference type="Pfam" id="PF16982"/>
    </source>
</evidence>
<evidence type="ECO:0000313" key="4">
    <source>
        <dbReference type="Proteomes" id="UP000481852"/>
    </source>
</evidence>
<feature type="transmembrane region" description="Helical" evidence="1">
    <location>
        <begin position="29"/>
        <end position="48"/>
    </location>
</feature>
<keyword evidence="1" id="KW-0812">Transmembrane</keyword>
<evidence type="ECO:0000313" key="3">
    <source>
        <dbReference type="EMBL" id="MSS14994.1"/>
    </source>
</evidence>
<comment type="caution">
    <text evidence="3">The sequence shown here is derived from an EMBL/GenBank/DDBJ whole genome shotgun (WGS) entry which is preliminary data.</text>
</comment>
<dbReference type="RefSeq" id="WP_154525387.1">
    <property type="nucleotide sequence ID" value="NZ_JAXEDB010000149.1"/>
</dbReference>
<dbReference type="Pfam" id="PF16982">
    <property type="entry name" value="Flp1_like"/>
    <property type="match status" value="1"/>
</dbReference>
<protein>
    <submittedName>
        <fullName evidence="3">Holin, BlyA family protein</fullName>
    </submittedName>
</protein>
<feature type="domain" description="Putative Flagellin Flp1-like" evidence="2">
    <location>
        <begin position="22"/>
        <end position="66"/>
    </location>
</feature>
<keyword evidence="1" id="KW-0472">Membrane</keyword>